<evidence type="ECO:0000256" key="9">
    <source>
        <dbReference type="SAM" id="SignalP"/>
    </source>
</evidence>
<dbReference type="SUPFAM" id="SSF48403">
    <property type="entry name" value="Ankyrin repeat"/>
    <property type="match status" value="1"/>
</dbReference>
<dbReference type="FunCoup" id="A0A2K2CJL6">
    <property type="interactions" value="27"/>
</dbReference>
<dbReference type="Pfam" id="PF00023">
    <property type="entry name" value="Ank"/>
    <property type="match status" value="1"/>
</dbReference>
<proteinExistence type="predicted"/>
<evidence type="ECO:0000256" key="2">
    <source>
        <dbReference type="ARBA" id="ARBA00022692"/>
    </source>
</evidence>
<evidence type="ECO:0000256" key="6">
    <source>
        <dbReference type="ARBA" id="ARBA00023136"/>
    </source>
</evidence>
<dbReference type="RefSeq" id="XP_014751617.1">
    <property type="nucleotide sequence ID" value="XM_014896131.2"/>
</dbReference>
<dbReference type="AlphaFoldDB" id="A0A2K2CJL6"/>
<gene>
    <name evidence="12" type="primary">LOC100835680</name>
    <name evidence="11" type="ORF">BRADI_5g27320v3</name>
</gene>
<feature type="repeat" description="ANK" evidence="7">
    <location>
        <begin position="420"/>
        <end position="453"/>
    </location>
</feature>
<evidence type="ECO:0000256" key="3">
    <source>
        <dbReference type="ARBA" id="ARBA00022737"/>
    </source>
</evidence>
<comment type="subcellular location">
    <subcellularLocation>
        <location evidence="1">Membrane</location>
        <topology evidence="1">Multi-pass membrane protein</topology>
    </subcellularLocation>
</comment>
<feature type="transmembrane region" description="Helical" evidence="8">
    <location>
        <begin position="604"/>
        <end position="632"/>
    </location>
</feature>
<evidence type="ECO:0000259" key="10">
    <source>
        <dbReference type="Pfam" id="PF13962"/>
    </source>
</evidence>
<dbReference type="InterPro" id="IPR026961">
    <property type="entry name" value="PGG_dom"/>
</dbReference>
<dbReference type="Pfam" id="PF12796">
    <property type="entry name" value="Ank_2"/>
    <property type="match status" value="1"/>
</dbReference>
<dbReference type="InterPro" id="IPR002110">
    <property type="entry name" value="Ankyrin_rpt"/>
</dbReference>
<dbReference type="Gene3D" id="1.25.40.20">
    <property type="entry name" value="Ankyrin repeat-containing domain"/>
    <property type="match status" value="3"/>
</dbReference>
<evidence type="ECO:0000313" key="13">
    <source>
        <dbReference type="Proteomes" id="UP000008810"/>
    </source>
</evidence>
<feature type="transmembrane region" description="Helical" evidence="8">
    <location>
        <begin position="570"/>
        <end position="592"/>
    </location>
</feature>
<dbReference type="PROSITE" id="PS50088">
    <property type="entry name" value="ANK_REPEAT"/>
    <property type="match status" value="2"/>
</dbReference>
<dbReference type="ExpressionAtlas" id="A0A2K2CJL6">
    <property type="expression patterns" value="baseline"/>
</dbReference>
<feature type="transmembrane region" description="Helical" evidence="8">
    <location>
        <begin position="684"/>
        <end position="707"/>
    </location>
</feature>
<dbReference type="InterPro" id="IPR036770">
    <property type="entry name" value="Ankyrin_rpt-contain_sf"/>
</dbReference>
<dbReference type="GeneID" id="100835680"/>
<dbReference type="PANTHER" id="PTHR24186">
    <property type="entry name" value="PROTEIN PHOSPHATASE 1 REGULATORY SUBUNIT"/>
    <property type="match status" value="1"/>
</dbReference>
<accession>A0A2K2CJL6</accession>
<dbReference type="Gramene" id="PNT62220">
    <property type="protein sequence ID" value="PNT62220"/>
    <property type="gene ID" value="BRADI_5g27320v3"/>
</dbReference>
<keyword evidence="3" id="KW-0677">Repeat</keyword>
<feature type="domain" description="PGG" evidence="10">
    <location>
        <begin position="518"/>
        <end position="631"/>
    </location>
</feature>
<dbReference type="EnsemblPlants" id="PNT62220">
    <property type="protein sequence ID" value="PNT62220"/>
    <property type="gene ID" value="BRADI_5g27320v3"/>
</dbReference>
<dbReference type="GO" id="GO:0016020">
    <property type="term" value="C:membrane"/>
    <property type="evidence" value="ECO:0000318"/>
    <property type="project" value="GO_Central"/>
</dbReference>
<evidence type="ECO:0000313" key="12">
    <source>
        <dbReference type="EnsemblPlants" id="PNT62220"/>
    </source>
</evidence>
<keyword evidence="2 8" id="KW-0812">Transmembrane</keyword>
<dbReference type="KEGG" id="bdi:100835680"/>
<evidence type="ECO:0000256" key="5">
    <source>
        <dbReference type="ARBA" id="ARBA00023043"/>
    </source>
</evidence>
<feature type="transmembrane region" description="Helical" evidence="8">
    <location>
        <begin position="639"/>
        <end position="664"/>
    </location>
</feature>
<dbReference type="Proteomes" id="UP000008810">
    <property type="component" value="Chromosome 5"/>
</dbReference>
<feature type="repeat" description="ANK" evidence="7">
    <location>
        <begin position="166"/>
        <end position="198"/>
    </location>
</feature>
<feature type="chain" id="PRO_5043158515" description="PGG domain-containing protein" evidence="9">
    <location>
        <begin position="20"/>
        <end position="712"/>
    </location>
</feature>
<organism evidence="11">
    <name type="scientific">Brachypodium distachyon</name>
    <name type="common">Purple false brome</name>
    <name type="synonym">Trachynia distachya</name>
    <dbReference type="NCBI Taxonomy" id="15368"/>
    <lineage>
        <taxon>Eukaryota</taxon>
        <taxon>Viridiplantae</taxon>
        <taxon>Streptophyta</taxon>
        <taxon>Embryophyta</taxon>
        <taxon>Tracheophyta</taxon>
        <taxon>Spermatophyta</taxon>
        <taxon>Magnoliopsida</taxon>
        <taxon>Liliopsida</taxon>
        <taxon>Poales</taxon>
        <taxon>Poaceae</taxon>
        <taxon>BOP clade</taxon>
        <taxon>Pooideae</taxon>
        <taxon>Stipodae</taxon>
        <taxon>Brachypodieae</taxon>
        <taxon>Brachypodium</taxon>
    </lineage>
</organism>
<dbReference type="OrthoDB" id="1847170at2759"/>
<evidence type="ECO:0000256" key="1">
    <source>
        <dbReference type="ARBA" id="ARBA00004141"/>
    </source>
</evidence>
<evidence type="ECO:0000313" key="11">
    <source>
        <dbReference type="EMBL" id="PNT62220.1"/>
    </source>
</evidence>
<keyword evidence="4 8" id="KW-1133">Transmembrane helix</keyword>
<dbReference type="PANTHER" id="PTHR24186:SF50">
    <property type="entry name" value="ANKYRIN REPEAT-CONTAINING PROTEIN ITN1-LIKE ISOFORM X1"/>
    <property type="match status" value="1"/>
</dbReference>
<reference evidence="12" key="3">
    <citation type="submission" date="2018-08" db="UniProtKB">
        <authorList>
            <consortium name="EnsemblPlants"/>
        </authorList>
    </citation>
    <scope>IDENTIFICATION</scope>
    <source>
        <strain evidence="12">cv. Bd21</strain>
    </source>
</reference>
<reference evidence="11 12" key="1">
    <citation type="journal article" date="2010" name="Nature">
        <title>Genome sequencing and analysis of the model grass Brachypodium distachyon.</title>
        <authorList>
            <consortium name="International Brachypodium Initiative"/>
        </authorList>
    </citation>
    <scope>NUCLEOTIDE SEQUENCE [LARGE SCALE GENOMIC DNA]</scope>
    <source>
        <strain evidence="11 12">Bd21</strain>
    </source>
</reference>
<keyword evidence="13" id="KW-1185">Reference proteome</keyword>
<dbReference type="EMBL" id="CM000884">
    <property type="protein sequence ID" value="PNT62220.1"/>
    <property type="molecule type" value="Genomic_DNA"/>
</dbReference>
<keyword evidence="6 8" id="KW-0472">Membrane</keyword>
<keyword evidence="9" id="KW-0732">Signal</keyword>
<protein>
    <recommendedName>
        <fullName evidence="10">PGG domain-containing protein</fullName>
    </recommendedName>
</protein>
<evidence type="ECO:0000256" key="7">
    <source>
        <dbReference type="PROSITE-ProRule" id="PRU00023"/>
    </source>
</evidence>
<dbReference type="SMART" id="SM00248">
    <property type="entry name" value="ANK"/>
    <property type="match status" value="7"/>
</dbReference>
<evidence type="ECO:0000256" key="8">
    <source>
        <dbReference type="SAM" id="Phobius"/>
    </source>
</evidence>
<sequence length="712" mass="77834">MQLLLVYVAMAMAMTTGPAANVHQLKDDLPWSSKEDAMELVPMPKRTPASINPVLLSSACSGSSKELTCLFKQEDEGRPPSMVPSREFINSIMKGGSSSDEDDVEEGIDQQPVLPAAAPPLLKGVTMAGDTALHAVASHGDDEEFFKCADIIYERAKHLLFAKNNKGDTPLHCAVRAGKSRMVSHLIALATSEDDHRKHKLLRDVNGLQETALHDAVRIGDEKMVEKLMELDPELANYPKDQGVSPLYLAILLYKHRIAQTLHRQSNGNLSYSGPNGQNALHIAILRPPGMTKLVLEWNKLLTIERDGDGSTPLHFASSLYYVYYDDAFMSMLKEVFKANPAALCQADNKGFSPIHVAASVGSISIIEFFLAKCPNSAGLCDAKGRTFLHVAVENDKLKMVRFICGTSSFDWILNMQDNDGNTALHLAVQAGKFRIFCTLLGNRKVQLDLPNNCGETPYDISRSKLPRGMGYYVNTENQICKTLRVVGGGHRSALRWDKSDEKYSRHVKPEDIYRESEKVKGATETLSIGSVLIATVAFGVTFALPGGYRADDHTNGGTPTLAGTFTFDAFMMANTLSFICSSVATIGFMFSGTSIVNLTSRKLNLVISVFFMSSSVASMAAAFALGVYMVLAPVAHKTAVAIAVVIPFGGLLSCAEELGKWFLLVRPLRVRSGFRVIGTVRVLSQFFTIALRALWPFVVIFGWAALARSHR</sequence>
<dbReference type="Pfam" id="PF13962">
    <property type="entry name" value="PGG"/>
    <property type="match status" value="1"/>
</dbReference>
<keyword evidence="5 7" id="KW-0040">ANK repeat</keyword>
<feature type="signal peptide" evidence="9">
    <location>
        <begin position="1"/>
        <end position="19"/>
    </location>
</feature>
<evidence type="ECO:0000256" key="4">
    <source>
        <dbReference type="ARBA" id="ARBA00022989"/>
    </source>
</evidence>
<reference evidence="11" key="2">
    <citation type="submission" date="2017-06" db="EMBL/GenBank/DDBJ databases">
        <title>WGS assembly of Brachypodium distachyon.</title>
        <authorList>
            <consortium name="The International Brachypodium Initiative"/>
            <person name="Lucas S."/>
            <person name="Harmon-Smith M."/>
            <person name="Lail K."/>
            <person name="Tice H."/>
            <person name="Grimwood J."/>
            <person name="Bruce D."/>
            <person name="Barry K."/>
            <person name="Shu S."/>
            <person name="Lindquist E."/>
            <person name="Wang M."/>
            <person name="Pitluck S."/>
            <person name="Vogel J.P."/>
            <person name="Garvin D.F."/>
            <person name="Mockler T.C."/>
            <person name="Schmutz J."/>
            <person name="Rokhsar D."/>
            <person name="Bevan M.W."/>
        </authorList>
    </citation>
    <scope>NUCLEOTIDE SEQUENCE</scope>
    <source>
        <strain evidence="11">Bd21</strain>
    </source>
</reference>
<dbReference type="PROSITE" id="PS50297">
    <property type="entry name" value="ANK_REP_REGION"/>
    <property type="match status" value="2"/>
</dbReference>
<dbReference type="STRING" id="15368.A0A2K2CJL6"/>
<name>A0A2K2CJL6_BRADI</name>